<dbReference type="EMBL" id="BDGG01000001">
    <property type="protein sequence ID" value="GAU87786.1"/>
    <property type="molecule type" value="Genomic_DNA"/>
</dbReference>
<organism evidence="1 2">
    <name type="scientific">Ramazzottius varieornatus</name>
    <name type="common">Water bear</name>
    <name type="synonym">Tardigrade</name>
    <dbReference type="NCBI Taxonomy" id="947166"/>
    <lineage>
        <taxon>Eukaryota</taxon>
        <taxon>Metazoa</taxon>
        <taxon>Ecdysozoa</taxon>
        <taxon>Tardigrada</taxon>
        <taxon>Eutardigrada</taxon>
        <taxon>Parachela</taxon>
        <taxon>Hypsibioidea</taxon>
        <taxon>Ramazzottiidae</taxon>
        <taxon>Ramazzottius</taxon>
    </lineage>
</organism>
<name>A0A1D1UDR8_RAMVA</name>
<dbReference type="Proteomes" id="UP000186922">
    <property type="component" value="Unassembled WGS sequence"/>
</dbReference>
<keyword evidence="2" id="KW-1185">Reference proteome</keyword>
<protein>
    <submittedName>
        <fullName evidence="1">Uncharacterized protein</fullName>
    </submittedName>
</protein>
<accession>A0A1D1UDR8</accession>
<reference evidence="1 2" key="1">
    <citation type="journal article" date="2016" name="Nat. Commun.">
        <title>Extremotolerant tardigrade genome and improved radiotolerance of human cultured cells by tardigrade-unique protein.</title>
        <authorList>
            <person name="Hashimoto T."/>
            <person name="Horikawa D.D."/>
            <person name="Saito Y."/>
            <person name="Kuwahara H."/>
            <person name="Kozuka-Hata H."/>
            <person name="Shin-I T."/>
            <person name="Minakuchi Y."/>
            <person name="Ohishi K."/>
            <person name="Motoyama A."/>
            <person name="Aizu T."/>
            <person name="Enomoto A."/>
            <person name="Kondo K."/>
            <person name="Tanaka S."/>
            <person name="Hara Y."/>
            <person name="Koshikawa S."/>
            <person name="Sagara H."/>
            <person name="Miura T."/>
            <person name="Yokobori S."/>
            <person name="Miyagawa K."/>
            <person name="Suzuki Y."/>
            <person name="Kubo T."/>
            <person name="Oyama M."/>
            <person name="Kohara Y."/>
            <person name="Fujiyama A."/>
            <person name="Arakawa K."/>
            <person name="Katayama T."/>
            <person name="Toyoda A."/>
            <person name="Kunieda T."/>
        </authorList>
    </citation>
    <scope>NUCLEOTIDE SEQUENCE [LARGE SCALE GENOMIC DNA]</scope>
    <source>
        <strain evidence="1 2">YOKOZUNA-1</strain>
    </source>
</reference>
<comment type="caution">
    <text evidence="1">The sequence shown here is derived from an EMBL/GenBank/DDBJ whole genome shotgun (WGS) entry which is preliminary data.</text>
</comment>
<sequence length="48" mass="5808">MLDALDLTFAVVRYPRHRSAYLHRTVPWLESCTRIGRRQRHHGMDQFL</sequence>
<evidence type="ECO:0000313" key="1">
    <source>
        <dbReference type="EMBL" id="GAU87786.1"/>
    </source>
</evidence>
<proteinExistence type="predicted"/>
<dbReference type="AlphaFoldDB" id="A0A1D1UDR8"/>
<evidence type="ECO:0000313" key="2">
    <source>
        <dbReference type="Proteomes" id="UP000186922"/>
    </source>
</evidence>
<gene>
    <name evidence="1" type="primary">RvY_00584-1</name>
    <name evidence="1" type="synonym">RvY_00584.1</name>
    <name evidence="1" type="ORF">RvY_00584</name>
</gene>